<evidence type="ECO:0000256" key="7">
    <source>
        <dbReference type="ARBA" id="ARBA00022955"/>
    </source>
</evidence>
<evidence type="ECO:0000256" key="6">
    <source>
        <dbReference type="ARBA" id="ARBA00022824"/>
    </source>
</evidence>
<dbReference type="GO" id="GO:0000250">
    <property type="term" value="F:lanosterol synthase activity"/>
    <property type="evidence" value="ECO:0007669"/>
    <property type="project" value="UniProtKB-EC"/>
</dbReference>
<comment type="function">
    <text evidence="13">Key enzyme in the cholesterol biosynthesis pathway. Catalyzes the cyclization of (S)-2,3 oxidosqualene to lanosterol, a reaction that forms the sterol nucleus. Through the production of lanosterol may regulate lens protein aggregation and increase transparency.</text>
</comment>
<dbReference type="EC" id="5.4.99.-" evidence="15"/>
<comment type="subcellular location">
    <subcellularLocation>
        <location evidence="1">Endoplasmic reticulum membrane</location>
        <topology evidence="1">Peripheral membrane protein</topology>
    </subcellularLocation>
</comment>
<evidence type="ECO:0000313" key="19">
    <source>
        <dbReference type="Proteomes" id="UP000515156"/>
    </source>
</evidence>
<evidence type="ECO:0000259" key="18">
    <source>
        <dbReference type="Pfam" id="PF13249"/>
    </source>
</evidence>
<name>A0A6P7YTT4_9AMPH</name>
<dbReference type="Pfam" id="PF13249">
    <property type="entry name" value="SQHop_cyclase_N"/>
    <property type="match status" value="1"/>
</dbReference>
<evidence type="ECO:0000256" key="1">
    <source>
        <dbReference type="ARBA" id="ARBA00004406"/>
    </source>
</evidence>
<dbReference type="GO" id="GO:0006695">
    <property type="term" value="P:cholesterol biosynthetic process"/>
    <property type="evidence" value="ECO:0007669"/>
    <property type="project" value="TreeGrafter"/>
</dbReference>
<keyword evidence="8" id="KW-0007">Acetylation</keyword>
<dbReference type="InterPro" id="IPR018333">
    <property type="entry name" value="Squalene_cyclase"/>
</dbReference>
<feature type="domain" description="Squalene cyclase N-terminal" evidence="18">
    <location>
        <begin position="100"/>
        <end position="304"/>
    </location>
</feature>
<dbReference type="Gene3D" id="1.50.10.20">
    <property type="match status" value="2"/>
</dbReference>
<evidence type="ECO:0000256" key="2">
    <source>
        <dbReference type="ARBA" id="ARBA00009755"/>
    </source>
</evidence>
<keyword evidence="11 15" id="KW-0413">Isomerase</keyword>
<dbReference type="FunFam" id="1.50.10.20:FF:000084">
    <property type="entry name" value="Terpene cyclase/mutase family member"/>
    <property type="match status" value="1"/>
</dbReference>
<protein>
    <recommendedName>
        <fullName evidence="15">Terpene cyclase/mutase family member</fullName>
        <ecNumber evidence="15">5.4.99.-</ecNumber>
    </recommendedName>
</protein>
<evidence type="ECO:0000256" key="14">
    <source>
        <dbReference type="ARBA" id="ARBA00060682"/>
    </source>
</evidence>
<feature type="region of interest" description="Disordered" evidence="16">
    <location>
        <begin position="1"/>
        <end position="21"/>
    </location>
</feature>
<feature type="domain" description="Squalene cyclase C-terminal" evidence="17">
    <location>
        <begin position="363"/>
        <end position="698"/>
    </location>
</feature>
<dbReference type="GO" id="GO:0005789">
    <property type="term" value="C:endoplasmic reticulum membrane"/>
    <property type="evidence" value="ECO:0007669"/>
    <property type="project" value="UniProtKB-SubCell"/>
</dbReference>
<dbReference type="GO" id="GO:0016104">
    <property type="term" value="P:triterpenoid biosynthetic process"/>
    <property type="evidence" value="ECO:0007669"/>
    <property type="project" value="InterPro"/>
</dbReference>
<dbReference type="GeneID" id="115475079"/>
<dbReference type="PANTHER" id="PTHR11764">
    <property type="entry name" value="TERPENE CYCLASE/MUTASE FAMILY MEMBER"/>
    <property type="match status" value="1"/>
</dbReference>
<dbReference type="FunCoup" id="A0A6P7YTT4">
    <property type="interactions" value="536"/>
</dbReference>
<keyword evidence="5" id="KW-0677">Repeat</keyword>
<dbReference type="GO" id="GO:0005811">
    <property type="term" value="C:lipid droplet"/>
    <property type="evidence" value="ECO:0007669"/>
    <property type="project" value="InterPro"/>
</dbReference>
<sequence>MADGTYLRRRGGPYKSNPATDLSHWQLTNDEGRQTWQYTENEETLRFQTVLEMHSLGLDTRFYSALQAGGWTLGWRLGGPLFLLPGLLITCYVAKISLPEAYRKEMIRYLRSVQLSDGGWGLHIEDKSTVFGTALNYITMRILGVDADDPDLVRARNNLHSKGGALGIPSWGKFWLAVLNVYSWDGMNTLFPEMWLLPAWMPAHPSTLWCHCRQVYLPMSYCYATRLTADEDSLIHCLRQELYVQDYSTIDWPAQRNNVTACDIYTPHSWLLTLAYGILNWYETHHSGSLRRQAMDELYDHIKADDRFTKCISIGPISKTINMLVRWYVEGPQSSAFQEHVSRIPDYLWLGLDGMKMQGTNGSQLWDTAFTVQAFLEAGAQDYVEFVSSLRHAHTFLRITQILDNPPDYQKYYRQMNKGGFPFSTRDCGWIVADCTAEGLKSVILLQERCSFITELVPQERLFDAVNVLLSMRNPDGGFATYETKRGGRLLELLNPSEVFGNIMIDYTYVECTSAVMQALKQFQDRFPEHRAQEIRETLQNGLEYCRRVQRVDGSWEGSWGVCFTYGTWFGLEAFACMGHIYQNGEACEEVVKACQFILSQQMKDGGWGEDFESCEQRRYVQSKKSQIHNTCWAMLGLMAVRFSNVHVLERGIQVLIDRQLPNGDWPQENISGVFNKSCAISYTSYRNVFPIWVLGRFSHLYPESPLAGKLKI</sequence>
<dbReference type="Proteomes" id="UP000515156">
    <property type="component" value="Chromosome 7"/>
</dbReference>
<evidence type="ECO:0000256" key="15">
    <source>
        <dbReference type="RuleBase" id="RU362003"/>
    </source>
</evidence>
<proteinExistence type="inferred from homology"/>
<keyword evidence="7" id="KW-0752">Steroid biosynthesis</keyword>
<evidence type="ECO:0000313" key="20">
    <source>
        <dbReference type="RefSeq" id="XP_030066679.1"/>
    </source>
</evidence>
<dbReference type="NCBIfam" id="TIGR01787">
    <property type="entry name" value="squalene_cyclas"/>
    <property type="match status" value="1"/>
</dbReference>
<dbReference type="InterPro" id="IPR032697">
    <property type="entry name" value="SQ_cyclase_N"/>
</dbReference>
<dbReference type="InterPro" id="IPR032696">
    <property type="entry name" value="SQ_cyclase_C"/>
</dbReference>
<organism evidence="19 20">
    <name type="scientific">Microcaecilia unicolor</name>
    <dbReference type="NCBI Taxonomy" id="1415580"/>
    <lineage>
        <taxon>Eukaryota</taxon>
        <taxon>Metazoa</taxon>
        <taxon>Chordata</taxon>
        <taxon>Craniata</taxon>
        <taxon>Vertebrata</taxon>
        <taxon>Euteleostomi</taxon>
        <taxon>Amphibia</taxon>
        <taxon>Gymnophiona</taxon>
        <taxon>Siphonopidae</taxon>
        <taxon>Microcaecilia</taxon>
    </lineage>
</organism>
<evidence type="ECO:0000256" key="8">
    <source>
        <dbReference type="ARBA" id="ARBA00022990"/>
    </source>
</evidence>
<accession>A0A6P7YTT4</accession>
<dbReference type="OrthoDB" id="21502at2759"/>
<dbReference type="SFLD" id="SFLDG01016">
    <property type="entry name" value="Prenyltransferase_Like_2"/>
    <property type="match status" value="1"/>
</dbReference>
<evidence type="ECO:0000256" key="5">
    <source>
        <dbReference type="ARBA" id="ARBA00022737"/>
    </source>
</evidence>
<dbReference type="FunFam" id="1.50.10.20:FF:000002">
    <property type="entry name" value="Terpene cyclase/mutase family member"/>
    <property type="match status" value="1"/>
</dbReference>
<comment type="subunit">
    <text evidence="3">Monomer.</text>
</comment>
<evidence type="ECO:0000256" key="12">
    <source>
        <dbReference type="ARBA" id="ARBA00052641"/>
    </source>
</evidence>
<evidence type="ECO:0000256" key="10">
    <source>
        <dbReference type="ARBA" id="ARBA00023136"/>
    </source>
</evidence>
<dbReference type="Gene3D" id="6.20.120.20">
    <property type="match status" value="1"/>
</dbReference>
<keyword evidence="19" id="KW-1185">Reference proteome</keyword>
<dbReference type="Pfam" id="PF13243">
    <property type="entry name" value="SQHop_cyclase_C"/>
    <property type="match status" value="1"/>
</dbReference>
<reference evidence="20" key="1">
    <citation type="submission" date="2025-08" db="UniProtKB">
        <authorList>
            <consortium name="RefSeq"/>
        </authorList>
    </citation>
    <scope>IDENTIFICATION</scope>
</reference>
<dbReference type="InterPro" id="IPR008930">
    <property type="entry name" value="Terpenoid_cyclase/PrenylTrfase"/>
</dbReference>
<dbReference type="RefSeq" id="XP_030066679.1">
    <property type="nucleotide sequence ID" value="XM_030210819.1"/>
</dbReference>
<keyword evidence="4" id="KW-0444">Lipid biosynthesis</keyword>
<dbReference type="CTD" id="4047"/>
<dbReference type="AlphaFoldDB" id="A0A6P7YTT4"/>
<dbReference type="PROSITE" id="PS01074">
    <property type="entry name" value="TERPENE_SYNTHASES"/>
    <property type="match status" value="1"/>
</dbReference>
<dbReference type="PANTHER" id="PTHR11764:SF20">
    <property type="entry name" value="LANOSTEROL SYNTHASE"/>
    <property type="match status" value="1"/>
</dbReference>
<evidence type="ECO:0000256" key="9">
    <source>
        <dbReference type="ARBA" id="ARBA00023098"/>
    </source>
</evidence>
<dbReference type="CDD" id="cd02892">
    <property type="entry name" value="SQCY_1"/>
    <property type="match status" value="1"/>
</dbReference>
<comment type="catalytic activity">
    <reaction evidence="12">
        <text>(S)-2,3-epoxysqualene = lanosterol</text>
        <dbReference type="Rhea" id="RHEA:14621"/>
        <dbReference type="ChEBI" id="CHEBI:15441"/>
        <dbReference type="ChEBI" id="CHEBI:16521"/>
        <dbReference type="EC" id="5.4.99.7"/>
    </reaction>
</comment>
<dbReference type="InParanoid" id="A0A6P7YTT4"/>
<evidence type="ECO:0000256" key="3">
    <source>
        <dbReference type="ARBA" id="ARBA00011245"/>
    </source>
</evidence>
<evidence type="ECO:0000256" key="11">
    <source>
        <dbReference type="ARBA" id="ARBA00023235"/>
    </source>
</evidence>
<dbReference type="InterPro" id="IPR002365">
    <property type="entry name" value="Terpene_synthase_CS"/>
</dbReference>
<comment type="similarity">
    <text evidence="2 15">Belongs to the terpene cyclase/mutase family.</text>
</comment>
<keyword evidence="10" id="KW-0472">Membrane</keyword>
<comment type="pathway">
    <text evidence="14">Terpene metabolism; lanosterol biosynthesis; lanosterol from farnesyl diphosphate: step 3/3.</text>
</comment>
<keyword evidence="9" id="KW-0443">Lipid metabolism</keyword>
<evidence type="ECO:0000256" key="4">
    <source>
        <dbReference type="ARBA" id="ARBA00022516"/>
    </source>
</evidence>
<dbReference type="KEGG" id="muo:115475079"/>
<evidence type="ECO:0000256" key="16">
    <source>
        <dbReference type="SAM" id="MobiDB-lite"/>
    </source>
</evidence>
<keyword evidence="6" id="KW-0256">Endoplasmic reticulum</keyword>
<evidence type="ECO:0000259" key="17">
    <source>
        <dbReference type="Pfam" id="PF13243"/>
    </source>
</evidence>
<gene>
    <name evidence="20" type="primary">LSS</name>
</gene>
<dbReference type="SUPFAM" id="SSF48239">
    <property type="entry name" value="Terpenoid cyclases/Protein prenyltransferases"/>
    <property type="match status" value="2"/>
</dbReference>
<evidence type="ECO:0000256" key="13">
    <source>
        <dbReference type="ARBA" id="ARBA00055567"/>
    </source>
</evidence>